<dbReference type="STRING" id="225324.SAMN02745126_05303"/>
<dbReference type="GO" id="GO:0000160">
    <property type="term" value="P:phosphorelay signal transduction system"/>
    <property type="evidence" value="ECO:0007669"/>
    <property type="project" value="InterPro"/>
</dbReference>
<dbReference type="AlphaFoldDB" id="A0A1T4SYF4"/>
<evidence type="ECO:0000256" key="1">
    <source>
        <dbReference type="PROSITE-ProRule" id="PRU00169"/>
    </source>
</evidence>
<dbReference type="Gene3D" id="3.40.50.2300">
    <property type="match status" value="1"/>
</dbReference>
<dbReference type="EMBL" id="FUWJ01000011">
    <property type="protein sequence ID" value="SKA33286.1"/>
    <property type="molecule type" value="Genomic_DNA"/>
</dbReference>
<evidence type="ECO:0000259" key="2">
    <source>
        <dbReference type="PROSITE" id="PS50110"/>
    </source>
</evidence>
<sequence length="127" mass="13862">MASLVHPRLIGKRVLIVEDNYLIATHLEQIVRDAGGWPVGPVSNIDRALKLLRWGKVDVALLDCWLSGGHAGPIAELLWFRRTPFVVVTGCDTFDLPPALRDVQFVPKPFSGSDVVGGLAQAIGRQL</sequence>
<proteinExistence type="predicted"/>
<feature type="domain" description="Response regulatory" evidence="2">
    <location>
        <begin position="13"/>
        <end position="123"/>
    </location>
</feature>
<accession>A0A1T4SYF4</accession>
<dbReference type="RefSeq" id="WP_085937046.1">
    <property type="nucleotide sequence ID" value="NZ_FUWJ01000011.1"/>
</dbReference>
<evidence type="ECO:0000313" key="4">
    <source>
        <dbReference type="Proteomes" id="UP000190092"/>
    </source>
</evidence>
<dbReference type="Proteomes" id="UP000190092">
    <property type="component" value="Unassembled WGS sequence"/>
</dbReference>
<keyword evidence="4" id="KW-1185">Reference proteome</keyword>
<dbReference type="PROSITE" id="PS50110">
    <property type="entry name" value="RESPONSE_REGULATORY"/>
    <property type="match status" value="1"/>
</dbReference>
<organism evidence="3 4">
    <name type="scientific">Enhydrobacter aerosaccus</name>
    <dbReference type="NCBI Taxonomy" id="225324"/>
    <lineage>
        <taxon>Bacteria</taxon>
        <taxon>Pseudomonadati</taxon>
        <taxon>Pseudomonadota</taxon>
        <taxon>Alphaproteobacteria</taxon>
        <taxon>Hyphomicrobiales</taxon>
        <taxon>Enhydrobacter</taxon>
    </lineage>
</organism>
<dbReference type="InterPro" id="IPR011006">
    <property type="entry name" value="CheY-like_superfamily"/>
</dbReference>
<evidence type="ECO:0000313" key="3">
    <source>
        <dbReference type="EMBL" id="SKA33286.1"/>
    </source>
</evidence>
<name>A0A1T4SYF4_9HYPH</name>
<keyword evidence="1" id="KW-0597">Phosphoprotein</keyword>
<dbReference type="SUPFAM" id="SSF52172">
    <property type="entry name" value="CheY-like"/>
    <property type="match status" value="1"/>
</dbReference>
<dbReference type="OrthoDB" id="582170at2"/>
<protein>
    <submittedName>
        <fullName evidence="3">Response regulator receiver domain-containing protein</fullName>
    </submittedName>
</protein>
<gene>
    <name evidence="3" type="ORF">SAMN02745126_05303</name>
</gene>
<dbReference type="InterPro" id="IPR001789">
    <property type="entry name" value="Sig_transdc_resp-reg_receiver"/>
</dbReference>
<reference evidence="4" key="1">
    <citation type="submission" date="2017-02" db="EMBL/GenBank/DDBJ databases">
        <authorList>
            <person name="Varghese N."/>
            <person name="Submissions S."/>
        </authorList>
    </citation>
    <scope>NUCLEOTIDE SEQUENCE [LARGE SCALE GENOMIC DNA]</scope>
    <source>
        <strain evidence="4">ATCC 27094</strain>
    </source>
</reference>
<feature type="modified residue" description="4-aspartylphosphate" evidence="1">
    <location>
        <position position="63"/>
    </location>
</feature>